<evidence type="ECO:0000256" key="2">
    <source>
        <dbReference type="SAM" id="Phobius"/>
    </source>
</evidence>
<keyword evidence="2" id="KW-0812">Transmembrane</keyword>
<feature type="region of interest" description="Disordered" evidence="1">
    <location>
        <begin position="1"/>
        <end position="26"/>
    </location>
</feature>
<keyword evidence="2" id="KW-0472">Membrane</keyword>
<sequence>MADTTSKRRSSDRERLAQEDSSSSLGSSLALRAAGFIVLMFVIGFFIDWLASNGVVDDSEMMNVIIAIFLSLGLIGILLSVVVGVAALVRRIRR</sequence>
<evidence type="ECO:0000313" key="4">
    <source>
        <dbReference type="Proteomes" id="UP001596099"/>
    </source>
</evidence>
<feature type="transmembrane region" description="Helical" evidence="2">
    <location>
        <begin position="29"/>
        <end position="52"/>
    </location>
</feature>
<gene>
    <name evidence="3" type="ORF">ACFPYI_05690</name>
</gene>
<evidence type="ECO:0000256" key="1">
    <source>
        <dbReference type="SAM" id="MobiDB-lite"/>
    </source>
</evidence>
<accession>A0ABD5RK38</accession>
<proteinExistence type="predicted"/>
<dbReference type="Proteomes" id="UP001596099">
    <property type="component" value="Unassembled WGS sequence"/>
</dbReference>
<feature type="compositionally biased region" description="Basic and acidic residues" evidence="1">
    <location>
        <begin position="1"/>
        <end position="18"/>
    </location>
</feature>
<dbReference type="AlphaFoldDB" id="A0ABD5RK38"/>
<feature type="transmembrane region" description="Helical" evidence="2">
    <location>
        <begin position="64"/>
        <end position="89"/>
    </location>
</feature>
<dbReference type="RefSeq" id="WP_247413741.1">
    <property type="nucleotide sequence ID" value="NZ_JALLGW010000001.1"/>
</dbReference>
<keyword evidence="2" id="KW-1133">Transmembrane helix</keyword>
<comment type="caution">
    <text evidence="3">The sequence shown here is derived from an EMBL/GenBank/DDBJ whole genome shotgun (WGS) entry which is preliminary data.</text>
</comment>
<organism evidence="3 4">
    <name type="scientific">Halomarina salina</name>
    <dbReference type="NCBI Taxonomy" id="1872699"/>
    <lineage>
        <taxon>Archaea</taxon>
        <taxon>Methanobacteriati</taxon>
        <taxon>Methanobacteriota</taxon>
        <taxon>Stenosarchaea group</taxon>
        <taxon>Halobacteria</taxon>
        <taxon>Halobacteriales</taxon>
        <taxon>Natronomonadaceae</taxon>
        <taxon>Halomarina</taxon>
    </lineage>
</organism>
<evidence type="ECO:0000313" key="3">
    <source>
        <dbReference type="EMBL" id="MFC5970820.1"/>
    </source>
</evidence>
<evidence type="ECO:0008006" key="5">
    <source>
        <dbReference type="Google" id="ProtNLM"/>
    </source>
</evidence>
<protein>
    <recommendedName>
        <fullName evidence="5">DUF1049 domain-containing protein</fullName>
    </recommendedName>
</protein>
<dbReference type="EMBL" id="JBHSQH010000001">
    <property type="protein sequence ID" value="MFC5970820.1"/>
    <property type="molecule type" value="Genomic_DNA"/>
</dbReference>
<keyword evidence="4" id="KW-1185">Reference proteome</keyword>
<reference evidence="3 4" key="1">
    <citation type="journal article" date="2019" name="Int. J. Syst. Evol. Microbiol.">
        <title>The Global Catalogue of Microorganisms (GCM) 10K type strain sequencing project: providing services to taxonomists for standard genome sequencing and annotation.</title>
        <authorList>
            <consortium name="The Broad Institute Genomics Platform"/>
            <consortium name="The Broad Institute Genome Sequencing Center for Infectious Disease"/>
            <person name="Wu L."/>
            <person name="Ma J."/>
        </authorList>
    </citation>
    <scope>NUCLEOTIDE SEQUENCE [LARGE SCALE GENOMIC DNA]</scope>
    <source>
        <strain evidence="3 4">CGMCC 1.12543</strain>
    </source>
</reference>
<name>A0ABD5RK38_9EURY</name>